<evidence type="ECO:0000313" key="5">
    <source>
        <dbReference type="Proteomes" id="UP000596661"/>
    </source>
</evidence>
<dbReference type="PANTHER" id="PTHR33116:SF84">
    <property type="entry name" value="RNA-DIRECTED DNA POLYMERASE"/>
    <property type="match status" value="1"/>
</dbReference>
<evidence type="ECO:0008006" key="6">
    <source>
        <dbReference type="Google" id="ProtNLM"/>
    </source>
</evidence>
<feature type="region of interest" description="Disordered" evidence="1">
    <location>
        <begin position="351"/>
        <end position="389"/>
    </location>
</feature>
<reference evidence="4" key="1">
    <citation type="submission" date="2018-11" db="EMBL/GenBank/DDBJ databases">
        <authorList>
            <person name="Grassa J C."/>
        </authorList>
    </citation>
    <scope>NUCLEOTIDE SEQUENCE [LARGE SCALE GENOMIC DNA]</scope>
</reference>
<dbReference type="Pfam" id="PF13966">
    <property type="entry name" value="zf-RVT"/>
    <property type="match status" value="1"/>
</dbReference>
<dbReference type="InterPro" id="IPR026960">
    <property type="entry name" value="RVT-Znf"/>
</dbReference>
<dbReference type="Gramene" id="evm.model.04.1881">
    <property type="protein sequence ID" value="cds.evm.model.04.1881"/>
    <property type="gene ID" value="evm.TU.04.1881"/>
</dbReference>
<protein>
    <recommendedName>
        <fullName evidence="6">Reverse transcriptase domain-containing protein</fullName>
    </recommendedName>
</protein>
<feature type="domain" description="Reverse transcriptase zinc-binding" evidence="3">
    <location>
        <begin position="225"/>
        <end position="276"/>
    </location>
</feature>
<evidence type="ECO:0000256" key="1">
    <source>
        <dbReference type="SAM" id="MobiDB-lite"/>
    </source>
</evidence>
<evidence type="ECO:0000259" key="2">
    <source>
        <dbReference type="Pfam" id="PF00078"/>
    </source>
</evidence>
<dbReference type="InterPro" id="IPR000477">
    <property type="entry name" value="RT_dom"/>
</dbReference>
<feature type="domain" description="Reverse transcriptase" evidence="2">
    <location>
        <begin position="26"/>
        <end position="141"/>
    </location>
</feature>
<dbReference type="PANTHER" id="PTHR33116">
    <property type="entry name" value="REVERSE TRANSCRIPTASE ZINC-BINDING DOMAIN-CONTAINING PROTEIN-RELATED-RELATED"/>
    <property type="match status" value="1"/>
</dbReference>
<evidence type="ECO:0000313" key="4">
    <source>
        <dbReference type="EnsemblPlants" id="cds.evm.model.04.1881"/>
    </source>
</evidence>
<sequence>MVLTNVQWFYEWLLPSKKGTKTRRDPMSPLLFVLGMEYLSRIMKSVGEKTNFFFHERCSEFKLNYLSFADDVLLFCKGDFKSIYRMLQGLKLFSNTSGLQPNKNKSAIYCSGMDETEIKRVVDMPGFTRADLPFKYLGLPICAKGISKEDCKLLVDKMIARIKVWSSRNLSYVGRAVLINSVLLTIHAYWSQVMILPKRVNIVDIKAVCRSFLWKGQSEMAGPGSVAWRNMSMLDRLKTKQRLVKFQITADAQCILCGDSEETAPHLFFCSRFSQECLGQIKDWLCWRAATTSLQNVLRWINRAKIRKQQPSAAIDPRTDDRASKVVTSSLANSATRTDPVAPVSGEVVIIGFSSSPPPSQPPPAGHDSTDFRPTTPGHSPGVGHSVHN</sequence>
<dbReference type="Proteomes" id="UP000596661">
    <property type="component" value="Chromosome 4"/>
</dbReference>
<proteinExistence type="predicted"/>
<dbReference type="AlphaFoldDB" id="A0A803PEX9"/>
<dbReference type="EMBL" id="UZAU01000401">
    <property type="status" value="NOT_ANNOTATED_CDS"/>
    <property type="molecule type" value="Genomic_DNA"/>
</dbReference>
<feature type="region of interest" description="Disordered" evidence="1">
    <location>
        <begin position="309"/>
        <end position="339"/>
    </location>
</feature>
<feature type="compositionally biased region" description="Polar residues" evidence="1">
    <location>
        <begin position="326"/>
        <end position="337"/>
    </location>
</feature>
<feature type="compositionally biased region" description="Pro residues" evidence="1">
    <location>
        <begin position="356"/>
        <end position="365"/>
    </location>
</feature>
<reference evidence="4" key="2">
    <citation type="submission" date="2021-03" db="UniProtKB">
        <authorList>
            <consortium name="EnsemblPlants"/>
        </authorList>
    </citation>
    <scope>IDENTIFICATION</scope>
</reference>
<dbReference type="OMA" id="HERCSEF"/>
<dbReference type="EnsemblPlants" id="evm.model.04.1881">
    <property type="protein sequence ID" value="cds.evm.model.04.1881"/>
    <property type="gene ID" value="evm.TU.04.1881"/>
</dbReference>
<keyword evidence="5" id="KW-1185">Reference proteome</keyword>
<dbReference type="Pfam" id="PF00078">
    <property type="entry name" value="RVT_1"/>
    <property type="match status" value="1"/>
</dbReference>
<accession>A0A803PEX9</accession>
<name>A0A803PEX9_CANSA</name>
<organism evidence="4 5">
    <name type="scientific">Cannabis sativa</name>
    <name type="common">Hemp</name>
    <name type="synonym">Marijuana</name>
    <dbReference type="NCBI Taxonomy" id="3483"/>
    <lineage>
        <taxon>Eukaryota</taxon>
        <taxon>Viridiplantae</taxon>
        <taxon>Streptophyta</taxon>
        <taxon>Embryophyta</taxon>
        <taxon>Tracheophyta</taxon>
        <taxon>Spermatophyta</taxon>
        <taxon>Magnoliopsida</taxon>
        <taxon>eudicotyledons</taxon>
        <taxon>Gunneridae</taxon>
        <taxon>Pentapetalae</taxon>
        <taxon>rosids</taxon>
        <taxon>fabids</taxon>
        <taxon>Rosales</taxon>
        <taxon>Cannabaceae</taxon>
        <taxon>Cannabis</taxon>
    </lineage>
</organism>
<evidence type="ECO:0000259" key="3">
    <source>
        <dbReference type="Pfam" id="PF13966"/>
    </source>
</evidence>